<dbReference type="Pfam" id="PF13452">
    <property type="entry name" value="FAS1_DH_region"/>
    <property type="match status" value="1"/>
</dbReference>
<dbReference type="CDD" id="cd03441">
    <property type="entry name" value="R_hydratase_like"/>
    <property type="match status" value="1"/>
</dbReference>
<dbReference type="Gene3D" id="3.10.129.10">
    <property type="entry name" value="Hotdog Thioesterase"/>
    <property type="match status" value="1"/>
</dbReference>
<dbReference type="RefSeq" id="WP_168146619.1">
    <property type="nucleotide sequence ID" value="NZ_JAAVXB010000002.1"/>
</dbReference>
<dbReference type="SUPFAM" id="SSF54637">
    <property type="entry name" value="Thioesterase/thiol ester dehydrase-isomerase"/>
    <property type="match status" value="1"/>
</dbReference>
<sequence length="164" mass="17847">MSTTTNTDRAALPTLGLGCYWQDLSVGQRFRTLRRTITETDLINFISTTGMLEAIFIDAEFEGGAIRGRPVPAALTQCLIEGLLFQSMIQGTGLALLEMTLKALAPVQVGDTVWATVTVTGIRPTSKHNRAVIDSQIDVYNTRDEAVLTYTAKRLLAGRDSLSP</sequence>
<organism evidence="2 3">
    <name type="scientific">Solimonas marina</name>
    <dbReference type="NCBI Taxonomy" id="2714601"/>
    <lineage>
        <taxon>Bacteria</taxon>
        <taxon>Pseudomonadati</taxon>
        <taxon>Pseudomonadota</taxon>
        <taxon>Gammaproteobacteria</taxon>
        <taxon>Nevskiales</taxon>
        <taxon>Nevskiaceae</taxon>
        <taxon>Solimonas</taxon>
    </lineage>
</organism>
<reference evidence="2" key="1">
    <citation type="submission" date="2020-03" db="EMBL/GenBank/DDBJ databases">
        <title>Solimonas marina sp. nov., isolated from deep seawater of the Pacific Ocean.</title>
        <authorList>
            <person name="Liu X."/>
            <person name="Lai Q."/>
            <person name="Sun F."/>
            <person name="Gai Y."/>
            <person name="Li G."/>
            <person name="Shao Z."/>
        </authorList>
    </citation>
    <scope>NUCLEOTIDE SEQUENCE</scope>
    <source>
        <strain evidence="2">C16B3</strain>
    </source>
</reference>
<name>A0A969W9E5_9GAMM</name>
<keyword evidence="3" id="KW-1185">Reference proteome</keyword>
<proteinExistence type="predicted"/>
<feature type="domain" description="FAS1-like dehydratase" evidence="1">
    <location>
        <begin position="26"/>
        <end position="149"/>
    </location>
</feature>
<dbReference type="Proteomes" id="UP000653472">
    <property type="component" value="Unassembled WGS sequence"/>
</dbReference>
<dbReference type="AlphaFoldDB" id="A0A969W9E5"/>
<evidence type="ECO:0000259" key="1">
    <source>
        <dbReference type="Pfam" id="PF13452"/>
    </source>
</evidence>
<dbReference type="InterPro" id="IPR052342">
    <property type="entry name" value="MCH/BMMD"/>
</dbReference>
<evidence type="ECO:0000313" key="2">
    <source>
        <dbReference type="EMBL" id="NKF21346.1"/>
    </source>
</evidence>
<gene>
    <name evidence="2" type="ORF">G7Y82_03380</name>
</gene>
<protein>
    <submittedName>
        <fullName evidence="2">MaoC family dehydratase</fullName>
    </submittedName>
</protein>
<dbReference type="PANTHER" id="PTHR43664:SF1">
    <property type="entry name" value="BETA-METHYLMALYL-COA DEHYDRATASE"/>
    <property type="match status" value="1"/>
</dbReference>
<evidence type="ECO:0000313" key="3">
    <source>
        <dbReference type="Proteomes" id="UP000653472"/>
    </source>
</evidence>
<dbReference type="EMBL" id="JAAVXB010000002">
    <property type="protein sequence ID" value="NKF21346.1"/>
    <property type="molecule type" value="Genomic_DNA"/>
</dbReference>
<accession>A0A969W9E5</accession>
<dbReference type="InterPro" id="IPR039569">
    <property type="entry name" value="FAS1-like_DH_region"/>
</dbReference>
<comment type="caution">
    <text evidence="2">The sequence shown here is derived from an EMBL/GenBank/DDBJ whole genome shotgun (WGS) entry which is preliminary data.</text>
</comment>
<dbReference type="InterPro" id="IPR029069">
    <property type="entry name" value="HotDog_dom_sf"/>
</dbReference>
<dbReference type="PANTHER" id="PTHR43664">
    <property type="entry name" value="MONOAMINE OXIDASE-RELATED"/>
    <property type="match status" value="1"/>
</dbReference>